<dbReference type="OrthoDB" id="328670at2759"/>
<dbReference type="GeneID" id="40307365"/>
<dbReference type="VEuPathDB" id="ToxoDB:BESB_023050"/>
<proteinExistence type="predicted"/>
<protein>
    <submittedName>
        <fullName evidence="1">Putative microneme protein</fullName>
    </submittedName>
</protein>
<sequence>MQRMVEALIQYDVRSAPVAKLQKDINEYCNERFEELCAAKVMGTTYCIKSPVVARYGPDEPGGAMAWRCYKKEEINDARRHVGCVDNCGNVIQCIGEATPSDTFGVAFPEMNNWIQQRKQAYCSSYQLTANAMCSSGKSGGVARYDHIRRRWICFDPSDVALDGASYCADNCGGPVPCAGGLVRGELPQYTLYVIQHTDMESAFEALWPCESPDDICMPRLVNPPQCLTREQTVALQSLSAQQMALQRACQEAMDEACREGTQTEECYGLWLARYDVGGVPKVSGTWKCYPVSHLDFTRLSNCIDGCGNLIRCQGRRIEESSTSVDLPQLTRIASDPTYCSAYQKAGNAYCSEKHGSGWVARQNCNSYRWECFSLDHMPSTRWVGCAGHCGEFILCPSSGTGDAEESGDSLGDEGLEDVISNVPDPCLDGQLCEGTAQAPPYCSGVRPNPYADAASGGYGNPTQHGP</sequence>
<evidence type="ECO:0000313" key="1">
    <source>
        <dbReference type="EMBL" id="PFH31813.1"/>
    </source>
</evidence>
<dbReference type="Pfam" id="PF10564">
    <property type="entry name" value="MAR_sialic_bdg"/>
    <property type="match status" value="2"/>
</dbReference>
<accession>A0A2A9M812</accession>
<name>A0A2A9M812_BESBE</name>
<dbReference type="InterPro" id="IPR019562">
    <property type="entry name" value="Micronemal-adhesive-rpt_sia-bd"/>
</dbReference>
<dbReference type="KEGG" id="bbes:BESB_023050"/>
<dbReference type="EMBL" id="NWUJ01000013">
    <property type="protein sequence ID" value="PFH31813.1"/>
    <property type="molecule type" value="Genomic_DNA"/>
</dbReference>
<dbReference type="AlphaFoldDB" id="A0A2A9M812"/>
<dbReference type="Gene3D" id="3.90.640.70">
    <property type="match status" value="4"/>
</dbReference>
<dbReference type="Proteomes" id="UP000224006">
    <property type="component" value="Chromosome XII"/>
</dbReference>
<comment type="caution">
    <text evidence="1">The sequence shown here is derived from an EMBL/GenBank/DDBJ whole genome shotgun (WGS) entry which is preliminary data.</text>
</comment>
<dbReference type="RefSeq" id="XP_029215822.1">
    <property type="nucleotide sequence ID" value="XM_029361007.1"/>
</dbReference>
<reference evidence="1 2" key="1">
    <citation type="submission" date="2017-09" db="EMBL/GenBank/DDBJ databases">
        <title>Genome sequencing of Besnoitia besnoiti strain Bb-Ger1.</title>
        <authorList>
            <person name="Schares G."/>
            <person name="Venepally P."/>
            <person name="Lorenzi H.A."/>
        </authorList>
    </citation>
    <scope>NUCLEOTIDE SEQUENCE [LARGE SCALE GENOMIC DNA]</scope>
    <source>
        <strain evidence="1 2">Bb-Ger1</strain>
    </source>
</reference>
<evidence type="ECO:0000313" key="2">
    <source>
        <dbReference type="Proteomes" id="UP000224006"/>
    </source>
</evidence>
<gene>
    <name evidence="1" type="ORF">BESB_023050</name>
</gene>
<organism evidence="1 2">
    <name type="scientific">Besnoitia besnoiti</name>
    <name type="common">Apicomplexan protozoan</name>
    <dbReference type="NCBI Taxonomy" id="94643"/>
    <lineage>
        <taxon>Eukaryota</taxon>
        <taxon>Sar</taxon>
        <taxon>Alveolata</taxon>
        <taxon>Apicomplexa</taxon>
        <taxon>Conoidasida</taxon>
        <taxon>Coccidia</taxon>
        <taxon>Eucoccidiorida</taxon>
        <taxon>Eimeriorina</taxon>
        <taxon>Sarcocystidae</taxon>
        <taxon>Besnoitia</taxon>
    </lineage>
</organism>
<keyword evidence="2" id="KW-1185">Reference proteome</keyword>